<comment type="subcellular location">
    <subcellularLocation>
        <location evidence="1 10">Mitochondrion inner membrane</location>
        <topology evidence="1 10">Single-pass membrane protein</topology>
    </subcellularLocation>
</comment>
<comment type="function">
    <text evidence="10">Component of the cytochrome c oxidase, the last enzyme in the mitochondrial electron transport chain which drives oxidative phosphorylation. The respiratory chain contains 3 multisubunit complexes succinate dehydrogenase (complex II, CII), ubiquinol-cytochrome c oxidoreductase (cytochrome b-c1 complex, complex III, CIII) and cytochrome c oxidase (complex IV, CIV), that cooperate to transfer electrons derived from NADH and succinate to molecular oxygen, creating an electrochemical gradient over the inner membrane that drives transmembrane transport and the ATP synthase. Cytochrome c oxidase is the component of the respiratory chain that catalyzes the reduction of oxygen to water. Electrons originating from reduced cytochrome c in the intermembrane space (IMS) are transferred via the dinuclear copper A center (CU(A)) of subunit 2 and heme A of subunit 1 to the active site in subunit 1, a binuclear center (BNC) formed by heme A3 and copper B (CU(B)). The BNC reduces molecular oxygen to 2 water molecules using 4 electrons from cytochrome c in the IMS and 4 protons from the mitochondrial matrix.</text>
</comment>
<dbReference type="GO" id="GO:0005743">
    <property type="term" value="C:mitochondrial inner membrane"/>
    <property type="evidence" value="ECO:0007669"/>
    <property type="project" value="UniProtKB-SubCell"/>
</dbReference>
<accession>A0A1Y2FTR2</accession>
<keyword evidence="7 10" id="KW-1133">Transmembrane helix</keyword>
<dbReference type="Gene3D" id="4.10.49.10">
    <property type="entry name" value="Cytochrome c oxidase subunit VIIc"/>
    <property type="match status" value="1"/>
</dbReference>
<comment type="pathway">
    <text evidence="2 10">Energy metabolism; oxidative phosphorylation.</text>
</comment>
<dbReference type="GO" id="GO:0045277">
    <property type="term" value="C:respiratory chain complex IV"/>
    <property type="evidence" value="ECO:0007669"/>
    <property type="project" value="UniProtKB-UniRule"/>
</dbReference>
<dbReference type="InterPro" id="IPR004202">
    <property type="entry name" value="COX7C/Cox8"/>
</dbReference>
<evidence type="ECO:0000313" key="11">
    <source>
        <dbReference type="EMBL" id="ORY86684.1"/>
    </source>
</evidence>
<organism evidence="11 12">
    <name type="scientific">Leucosporidium creatinivorum</name>
    <dbReference type="NCBI Taxonomy" id="106004"/>
    <lineage>
        <taxon>Eukaryota</taxon>
        <taxon>Fungi</taxon>
        <taxon>Dikarya</taxon>
        <taxon>Basidiomycota</taxon>
        <taxon>Pucciniomycotina</taxon>
        <taxon>Microbotryomycetes</taxon>
        <taxon>Leucosporidiales</taxon>
        <taxon>Leucosporidium</taxon>
    </lineage>
</organism>
<comment type="caution">
    <text evidence="11">The sequence shown here is derived from an EMBL/GenBank/DDBJ whole genome shotgun (WGS) entry which is preliminary data.</text>
</comment>
<keyword evidence="9 10" id="KW-0472">Membrane</keyword>
<reference evidence="11 12" key="1">
    <citation type="submission" date="2016-07" db="EMBL/GenBank/DDBJ databases">
        <title>Pervasive Adenine N6-methylation of Active Genes in Fungi.</title>
        <authorList>
            <consortium name="DOE Joint Genome Institute"/>
            <person name="Mondo S.J."/>
            <person name="Dannebaum R.O."/>
            <person name="Kuo R.C."/>
            <person name="Labutti K."/>
            <person name="Haridas S."/>
            <person name="Kuo A."/>
            <person name="Salamov A."/>
            <person name="Ahrendt S.R."/>
            <person name="Lipzen A."/>
            <person name="Sullivan W."/>
            <person name="Andreopoulos W.B."/>
            <person name="Clum A."/>
            <person name="Lindquist E."/>
            <person name="Daum C."/>
            <person name="Ramamoorthy G.K."/>
            <person name="Gryganskyi A."/>
            <person name="Culley D."/>
            <person name="Magnuson J.K."/>
            <person name="James T.Y."/>
            <person name="O'Malley M.A."/>
            <person name="Stajich J.E."/>
            <person name="Spatafora J.W."/>
            <person name="Visel A."/>
            <person name="Grigoriev I.V."/>
        </authorList>
    </citation>
    <scope>NUCLEOTIDE SEQUENCE [LARGE SCALE GENOMIC DNA]</scope>
    <source>
        <strain evidence="11 12">62-1032</strain>
    </source>
</reference>
<keyword evidence="5 10" id="KW-0999">Mitochondrion inner membrane</keyword>
<evidence type="ECO:0000256" key="9">
    <source>
        <dbReference type="ARBA" id="ARBA00023136"/>
    </source>
</evidence>
<name>A0A1Y2FTR2_9BASI</name>
<dbReference type="PANTHER" id="PTHR13313">
    <property type="entry name" value="CYTOCHROME C OXIDASE SUBUNIT VIIC"/>
    <property type="match status" value="1"/>
</dbReference>
<gene>
    <name evidence="11" type="ORF">BCR35DRAFT_44574</name>
</gene>
<dbReference type="AlphaFoldDB" id="A0A1Y2FTR2"/>
<comment type="subunit">
    <text evidence="10">Component of the cytochrome c oxidase (complex IV, CIV), a multisubunit enzyme composed of a catalytic core of 3 subunits and several supernumerary subunits. The complex exists as a monomer or a dimer and forms supercomplexes (SCs) in the inner mitochondrial membrane with ubiquinol-cytochrome c oxidoreductase (cytochrome b-c1 complex, complex III, CIII).</text>
</comment>
<evidence type="ECO:0000313" key="12">
    <source>
        <dbReference type="Proteomes" id="UP000193467"/>
    </source>
</evidence>
<comment type="similarity">
    <text evidence="3 10">Belongs to the cytochrome c oxidase VIIc family.</text>
</comment>
<keyword evidence="8 10" id="KW-0496">Mitochondrion</keyword>
<dbReference type="OrthoDB" id="9974841at2759"/>
<evidence type="ECO:0000256" key="10">
    <source>
        <dbReference type="RuleBase" id="RU368123"/>
    </source>
</evidence>
<dbReference type="GO" id="GO:0006123">
    <property type="term" value="P:mitochondrial electron transport, cytochrome c to oxygen"/>
    <property type="evidence" value="ECO:0007669"/>
    <property type="project" value="UniProtKB-UniRule"/>
</dbReference>
<keyword evidence="12" id="KW-1185">Reference proteome</keyword>
<keyword evidence="6 10" id="KW-0809">Transit peptide</keyword>
<dbReference type="EMBL" id="MCGR01000014">
    <property type="protein sequence ID" value="ORY86684.1"/>
    <property type="molecule type" value="Genomic_DNA"/>
</dbReference>
<dbReference type="InterPro" id="IPR036636">
    <property type="entry name" value="COX7C/Cox8_sf"/>
</dbReference>
<dbReference type="PANTHER" id="PTHR13313:SF0">
    <property type="entry name" value="CYTOCHROME C OXIDASE SUBUNIT 7C, MITOCHONDRIAL"/>
    <property type="match status" value="1"/>
</dbReference>
<evidence type="ECO:0000256" key="1">
    <source>
        <dbReference type="ARBA" id="ARBA00004434"/>
    </source>
</evidence>
<feature type="transmembrane region" description="Helical" evidence="10">
    <location>
        <begin position="43"/>
        <end position="64"/>
    </location>
</feature>
<keyword evidence="4 10" id="KW-0812">Transmembrane</keyword>
<evidence type="ECO:0000256" key="4">
    <source>
        <dbReference type="ARBA" id="ARBA00022692"/>
    </source>
</evidence>
<evidence type="ECO:0000256" key="5">
    <source>
        <dbReference type="ARBA" id="ARBA00022792"/>
    </source>
</evidence>
<dbReference type="SUPFAM" id="SSF81427">
    <property type="entry name" value="Mitochondrial cytochrome c oxidase subunit VIIc (aka VIIIa)"/>
    <property type="match status" value="1"/>
</dbReference>
<dbReference type="Pfam" id="PF02935">
    <property type="entry name" value="COX7C"/>
    <property type="match status" value="1"/>
</dbReference>
<dbReference type="UniPathway" id="UPA00705"/>
<dbReference type="Proteomes" id="UP000193467">
    <property type="component" value="Unassembled WGS sequence"/>
</dbReference>
<evidence type="ECO:0000256" key="8">
    <source>
        <dbReference type="ARBA" id="ARBA00023128"/>
    </source>
</evidence>
<dbReference type="InParanoid" id="A0A1Y2FTR2"/>
<evidence type="ECO:0000256" key="2">
    <source>
        <dbReference type="ARBA" id="ARBA00004673"/>
    </source>
</evidence>
<sequence>MLSAVARPALRSLRASPRGIRHLHVENTVNNNTPFSYANPKALAFKMIAFCGLGFATPFIASAYQIQKASA</sequence>
<evidence type="ECO:0000256" key="6">
    <source>
        <dbReference type="ARBA" id="ARBA00022946"/>
    </source>
</evidence>
<protein>
    <recommendedName>
        <fullName evidence="10">Cytochrome c oxidase subunit 8, mitochondrial</fullName>
    </recommendedName>
    <alternativeName>
        <fullName evidence="10">Cytochrome c oxidase polypeptide VIII</fullName>
    </alternativeName>
</protein>
<evidence type="ECO:0000256" key="7">
    <source>
        <dbReference type="ARBA" id="ARBA00022989"/>
    </source>
</evidence>
<proteinExistence type="inferred from homology"/>
<evidence type="ECO:0000256" key="3">
    <source>
        <dbReference type="ARBA" id="ARBA00010514"/>
    </source>
</evidence>
<dbReference type="STRING" id="106004.A0A1Y2FTR2"/>